<dbReference type="EnsemblPlants" id="Pp3c6_9890V3.1">
    <property type="protein sequence ID" value="Pp3c6_9890V3.1"/>
    <property type="gene ID" value="Pp3c6_9890"/>
</dbReference>
<dbReference type="STRING" id="3218.A0A2K1KF26"/>
<dbReference type="Gramene" id="Pp3c6_9890V3.1">
    <property type="protein sequence ID" value="Pp3c6_9890V3.1"/>
    <property type="gene ID" value="Pp3c6_9890"/>
</dbReference>
<reference evidence="1 3" key="1">
    <citation type="journal article" date="2008" name="Science">
        <title>The Physcomitrella genome reveals evolutionary insights into the conquest of land by plants.</title>
        <authorList>
            <person name="Rensing S."/>
            <person name="Lang D."/>
            <person name="Zimmer A."/>
            <person name="Terry A."/>
            <person name="Salamov A."/>
            <person name="Shapiro H."/>
            <person name="Nishiyama T."/>
            <person name="Perroud P.-F."/>
            <person name="Lindquist E."/>
            <person name="Kamisugi Y."/>
            <person name="Tanahashi T."/>
            <person name="Sakakibara K."/>
            <person name="Fujita T."/>
            <person name="Oishi K."/>
            <person name="Shin-I T."/>
            <person name="Kuroki Y."/>
            <person name="Toyoda A."/>
            <person name="Suzuki Y."/>
            <person name="Hashimoto A."/>
            <person name="Yamaguchi K."/>
            <person name="Sugano A."/>
            <person name="Kohara Y."/>
            <person name="Fujiyama A."/>
            <person name="Anterola A."/>
            <person name="Aoki S."/>
            <person name="Ashton N."/>
            <person name="Barbazuk W.B."/>
            <person name="Barker E."/>
            <person name="Bennetzen J."/>
            <person name="Bezanilla M."/>
            <person name="Blankenship R."/>
            <person name="Cho S.H."/>
            <person name="Dutcher S."/>
            <person name="Estelle M."/>
            <person name="Fawcett J.A."/>
            <person name="Gundlach H."/>
            <person name="Hanada K."/>
            <person name="Heyl A."/>
            <person name="Hicks K.A."/>
            <person name="Hugh J."/>
            <person name="Lohr M."/>
            <person name="Mayer K."/>
            <person name="Melkozernov A."/>
            <person name="Murata T."/>
            <person name="Nelson D."/>
            <person name="Pils B."/>
            <person name="Prigge M."/>
            <person name="Reiss B."/>
            <person name="Renner T."/>
            <person name="Rombauts S."/>
            <person name="Rushton P."/>
            <person name="Sanderfoot A."/>
            <person name="Schween G."/>
            <person name="Shiu S.-H."/>
            <person name="Stueber K."/>
            <person name="Theodoulou F.L."/>
            <person name="Tu H."/>
            <person name="Van de Peer Y."/>
            <person name="Verrier P.J."/>
            <person name="Waters E."/>
            <person name="Wood A."/>
            <person name="Yang L."/>
            <person name="Cove D."/>
            <person name="Cuming A."/>
            <person name="Hasebe M."/>
            <person name="Lucas S."/>
            <person name="Mishler D.B."/>
            <person name="Reski R."/>
            <person name="Grigoriev I."/>
            <person name="Quatrano R.S."/>
            <person name="Boore J.L."/>
        </authorList>
    </citation>
    <scope>NUCLEOTIDE SEQUENCE [LARGE SCALE GENOMIC DNA]</scope>
    <source>
        <strain evidence="2 3">cv. Gransden 2004</strain>
    </source>
</reference>
<sequence>MVGFGKKLQKARVPTWEVYYISYKMMKEKVNVFGQELKSGSKVERKRILKEFKKF</sequence>
<name>A0A2K1KF26_PHYPA</name>
<dbReference type="Proteomes" id="UP000006727">
    <property type="component" value="Chromosome 6"/>
</dbReference>
<evidence type="ECO:0000313" key="1">
    <source>
        <dbReference type="EMBL" id="PNR52380.1"/>
    </source>
</evidence>
<dbReference type="AlphaFoldDB" id="A0A2K1KF26"/>
<accession>A0A2K1KF26</accession>
<dbReference type="InParanoid" id="A0A2K1KF26"/>
<proteinExistence type="predicted"/>
<protein>
    <recommendedName>
        <fullName evidence="4">SPX domain-containing protein</fullName>
    </recommendedName>
</protein>
<evidence type="ECO:0000313" key="2">
    <source>
        <dbReference type="EnsemblPlants" id="Pp3c6_9890V3.1"/>
    </source>
</evidence>
<reference evidence="2" key="3">
    <citation type="submission" date="2020-12" db="UniProtKB">
        <authorList>
            <consortium name="EnsemblPlants"/>
        </authorList>
    </citation>
    <scope>IDENTIFICATION</scope>
</reference>
<dbReference type="EMBL" id="ABEU02000006">
    <property type="protein sequence ID" value="PNR52380.1"/>
    <property type="molecule type" value="Genomic_DNA"/>
</dbReference>
<organism evidence="1">
    <name type="scientific">Physcomitrium patens</name>
    <name type="common">Spreading-leaved earth moss</name>
    <name type="synonym">Physcomitrella patens</name>
    <dbReference type="NCBI Taxonomy" id="3218"/>
    <lineage>
        <taxon>Eukaryota</taxon>
        <taxon>Viridiplantae</taxon>
        <taxon>Streptophyta</taxon>
        <taxon>Embryophyta</taxon>
        <taxon>Bryophyta</taxon>
        <taxon>Bryophytina</taxon>
        <taxon>Bryopsida</taxon>
        <taxon>Funariidae</taxon>
        <taxon>Funariales</taxon>
        <taxon>Funariaceae</taxon>
        <taxon>Physcomitrium</taxon>
    </lineage>
</organism>
<gene>
    <name evidence="1" type="ORF">PHYPA_008754</name>
</gene>
<evidence type="ECO:0008006" key="4">
    <source>
        <dbReference type="Google" id="ProtNLM"/>
    </source>
</evidence>
<keyword evidence="3" id="KW-1185">Reference proteome</keyword>
<reference evidence="1 3" key="2">
    <citation type="journal article" date="2018" name="Plant J.">
        <title>The Physcomitrella patens chromosome-scale assembly reveals moss genome structure and evolution.</title>
        <authorList>
            <person name="Lang D."/>
            <person name="Ullrich K.K."/>
            <person name="Murat F."/>
            <person name="Fuchs J."/>
            <person name="Jenkins J."/>
            <person name="Haas F.B."/>
            <person name="Piednoel M."/>
            <person name="Gundlach H."/>
            <person name="Van Bel M."/>
            <person name="Meyberg R."/>
            <person name="Vives C."/>
            <person name="Morata J."/>
            <person name="Symeonidi A."/>
            <person name="Hiss M."/>
            <person name="Muchero W."/>
            <person name="Kamisugi Y."/>
            <person name="Saleh O."/>
            <person name="Blanc G."/>
            <person name="Decker E.L."/>
            <person name="van Gessel N."/>
            <person name="Grimwood J."/>
            <person name="Hayes R.D."/>
            <person name="Graham S.W."/>
            <person name="Gunter L.E."/>
            <person name="McDaniel S.F."/>
            <person name="Hoernstein S.N.W."/>
            <person name="Larsson A."/>
            <person name="Li F.W."/>
            <person name="Perroud P.F."/>
            <person name="Phillips J."/>
            <person name="Ranjan P."/>
            <person name="Rokshar D.S."/>
            <person name="Rothfels C.J."/>
            <person name="Schneider L."/>
            <person name="Shu S."/>
            <person name="Stevenson D.W."/>
            <person name="Thummler F."/>
            <person name="Tillich M."/>
            <person name="Villarreal Aguilar J.C."/>
            <person name="Widiez T."/>
            <person name="Wong G.K."/>
            <person name="Wymore A."/>
            <person name="Zhang Y."/>
            <person name="Zimmer A.D."/>
            <person name="Quatrano R.S."/>
            <person name="Mayer K.F.X."/>
            <person name="Goodstein D."/>
            <person name="Casacuberta J.M."/>
            <person name="Vandepoele K."/>
            <person name="Reski R."/>
            <person name="Cuming A.C."/>
            <person name="Tuskan G.A."/>
            <person name="Maumus F."/>
            <person name="Salse J."/>
            <person name="Schmutz J."/>
            <person name="Rensing S.A."/>
        </authorList>
    </citation>
    <scope>NUCLEOTIDE SEQUENCE [LARGE SCALE GENOMIC DNA]</scope>
    <source>
        <strain evidence="2 3">cv. Gransden 2004</strain>
    </source>
</reference>
<evidence type="ECO:0000313" key="3">
    <source>
        <dbReference type="Proteomes" id="UP000006727"/>
    </source>
</evidence>